<dbReference type="InterPro" id="IPR004821">
    <property type="entry name" value="Cyt_trans-like"/>
</dbReference>
<sequence>MSGGTMIEDARLLTALSELTGTVLVVGDVMLDVFAYGQAERISPEAPVPVMRLERELWMPGGAGNVARNIAALGGRAILIGLVGEDASGTALASLTAAEVGIESRLLRVARRQTTVKQRFVVGSQQMLRVDREVVRDLDSEEEAALIAEVTAAVSEADAVVLSDYGKGALSAGVVAAAITAARARGVPVLVDPKHPDSRRYAGATTVTPNAGELARATGLPVADDDAVEAAARAMMAACGAAYLVVTRSAQGLSYVPADGVALHIPARRREVFDVSGAGDTVVGMLALALASGLAPLVSAALANLAAGVVVAKPGTATCSLDEIEIGLIEASLRLGDKLQLAPRARRLVEQWRAAGLRVGFTNGCFDLLHPGHVTLLAQARARCDRLVLGLNSDASVRRLKGASRPLQTQAARAAVLAALASVDCVVIFDEDTPLALIEQLCPDLLFKGADYTLDTVVGAEVVRGYGGRIELIDLVAGHSTTRLVERMR</sequence>
<evidence type="ECO:0000256" key="6">
    <source>
        <dbReference type="ARBA" id="ARBA00022741"/>
    </source>
</evidence>
<comment type="pathway">
    <text evidence="12">Nucleotide-sugar biosynthesis; ADP-L-glycero-beta-D-manno-heptose biosynthesis; ADP-L-glycero-beta-D-manno-heptose from D-glycero-beta-D-manno-heptose 7-phosphate: step 1/4.</text>
</comment>
<evidence type="ECO:0000256" key="12">
    <source>
        <dbReference type="HAMAP-Rule" id="MF_01603"/>
    </source>
</evidence>
<dbReference type="EC" id="2.7.1.167" evidence="12"/>
<dbReference type="SUPFAM" id="SSF53613">
    <property type="entry name" value="Ribokinase-like"/>
    <property type="match status" value="1"/>
</dbReference>
<evidence type="ECO:0000259" key="14">
    <source>
        <dbReference type="Pfam" id="PF01467"/>
    </source>
</evidence>
<dbReference type="InterPro" id="IPR011611">
    <property type="entry name" value="PfkB_dom"/>
</dbReference>
<dbReference type="InterPro" id="IPR023030">
    <property type="entry name" value="Bifunc_HldE"/>
</dbReference>
<keyword evidence="7 12" id="KW-0418">Kinase</keyword>
<evidence type="ECO:0000256" key="11">
    <source>
        <dbReference type="ARBA" id="ARBA00047428"/>
    </source>
</evidence>
<evidence type="ECO:0000313" key="15">
    <source>
        <dbReference type="EMBL" id="HJE23946.1"/>
    </source>
</evidence>
<comment type="subunit">
    <text evidence="12">Homodimer.</text>
</comment>
<reference evidence="15" key="2">
    <citation type="submission" date="2021-09" db="EMBL/GenBank/DDBJ databases">
        <authorList>
            <person name="Gilroy R."/>
        </authorList>
    </citation>
    <scope>NUCLEOTIDE SEQUENCE</scope>
    <source>
        <strain evidence="15">316</strain>
    </source>
</reference>
<dbReference type="HAMAP" id="MF_01603">
    <property type="entry name" value="HldE"/>
    <property type="match status" value="1"/>
</dbReference>
<evidence type="ECO:0000256" key="5">
    <source>
        <dbReference type="ARBA" id="ARBA00022695"/>
    </source>
</evidence>
<dbReference type="InterPro" id="IPR029056">
    <property type="entry name" value="Ribokinase-like"/>
</dbReference>
<keyword evidence="9 12" id="KW-0511">Multifunctional enzyme</keyword>
<dbReference type="SUPFAM" id="SSF52374">
    <property type="entry name" value="Nucleotidylyl transferase"/>
    <property type="match status" value="1"/>
</dbReference>
<dbReference type="GO" id="GO:0033786">
    <property type="term" value="F:heptose-1-phosphate adenylyltransferase activity"/>
    <property type="evidence" value="ECO:0007669"/>
    <property type="project" value="UniProtKB-UniRule"/>
</dbReference>
<keyword evidence="4 12" id="KW-0808">Transferase</keyword>
<comment type="catalytic activity">
    <reaction evidence="11 12">
        <text>D-glycero-beta-D-manno-heptose 1-phosphate + ATP + H(+) = ADP-D-glycero-beta-D-manno-heptose + diphosphate</text>
        <dbReference type="Rhea" id="RHEA:27465"/>
        <dbReference type="ChEBI" id="CHEBI:15378"/>
        <dbReference type="ChEBI" id="CHEBI:30616"/>
        <dbReference type="ChEBI" id="CHEBI:33019"/>
        <dbReference type="ChEBI" id="CHEBI:59967"/>
        <dbReference type="ChEBI" id="CHEBI:61593"/>
        <dbReference type="EC" id="2.7.7.70"/>
    </reaction>
</comment>
<keyword evidence="6 12" id="KW-0547">Nucleotide-binding</keyword>
<dbReference type="InterPro" id="IPR002173">
    <property type="entry name" value="Carboh/pur_kinase_PfkB_CS"/>
</dbReference>
<organism evidence="15 16">
    <name type="scientific">Methylorubrum populi</name>
    <dbReference type="NCBI Taxonomy" id="223967"/>
    <lineage>
        <taxon>Bacteria</taxon>
        <taxon>Pseudomonadati</taxon>
        <taxon>Pseudomonadota</taxon>
        <taxon>Alphaproteobacteria</taxon>
        <taxon>Hyphomicrobiales</taxon>
        <taxon>Methylobacteriaceae</taxon>
        <taxon>Methylorubrum</taxon>
    </lineage>
</organism>
<gene>
    <name evidence="15" type="primary">rfaE1</name>
    <name evidence="12" type="synonym">hldE</name>
    <name evidence="15" type="ORF">K8W01_09835</name>
</gene>
<comment type="pathway">
    <text evidence="12">Nucleotide-sugar biosynthesis; ADP-L-glycero-beta-D-manno-heptose biosynthesis; ADP-L-glycero-beta-D-manno-heptose from D-glycero-beta-D-manno-heptose 7-phosphate: step 3/4.</text>
</comment>
<feature type="domain" description="Cytidyltransferase-like" evidence="14">
    <location>
        <begin position="361"/>
        <end position="456"/>
    </location>
</feature>
<feature type="domain" description="Carbohydrate kinase PfkB" evidence="13">
    <location>
        <begin position="23"/>
        <end position="320"/>
    </location>
</feature>
<evidence type="ECO:0000256" key="3">
    <source>
        <dbReference type="ARBA" id="ARBA00004713"/>
    </source>
</evidence>
<dbReference type="NCBIfam" id="TIGR02199">
    <property type="entry name" value="rfaE_dom_II"/>
    <property type="match status" value="1"/>
</dbReference>
<dbReference type="GO" id="GO:0033785">
    <property type="term" value="F:heptose 7-phosphate kinase activity"/>
    <property type="evidence" value="ECO:0007669"/>
    <property type="project" value="UniProtKB-UniRule"/>
</dbReference>
<comment type="similarity">
    <text evidence="12">In the N-terminal section; belongs to the carbohydrate kinase PfkB family.</text>
</comment>
<comment type="caution">
    <text evidence="15">The sequence shown here is derived from an EMBL/GenBank/DDBJ whole genome shotgun (WGS) entry which is preliminary data.</text>
</comment>
<dbReference type="GO" id="GO:0005829">
    <property type="term" value="C:cytosol"/>
    <property type="evidence" value="ECO:0007669"/>
    <property type="project" value="TreeGrafter"/>
</dbReference>
<dbReference type="InterPro" id="IPR014729">
    <property type="entry name" value="Rossmann-like_a/b/a_fold"/>
</dbReference>
<dbReference type="GO" id="GO:0016773">
    <property type="term" value="F:phosphotransferase activity, alcohol group as acceptor"/>
    <property type="evidence" value="ECO:0007669"/>
    <property type="project" value="InterPro"/>
</dbReference>
<dbReference type="PANTHER" id="PTHR46969">
    <property type="entry name" value="BIFUNCTIONAL PROTEIN HLDE"/>
    <property type="match status" value="1"/>
</dbReference>
<reference evidence="15" key="1">
    <citation type="journal article" date="2021" name="PeerJ">
        <title>Extensive microbial diversity within the chicken gut microbiome revealed by metagenomics and culture.</title>
        <authorList>
            <person name="Gilroy R."/>
            <person name="Ravi A."/>
            <person name="Getino M."/>
            <person name="Pursley I."/>
            <person name="Horton D.L."/>
            <person name="Alikhan N.F."/>
            <person name="Baker D."/>
            <person name="Gharbi K."/>
            <person name="Hall N."/>
            <person name="Watson M."/>
            <person name="Adriaenssens E.M."/>
            <person name="Foster-Nyarko E."/>
            <person name="Jarju S."/>
            <person name="Secka A."/>
            <person name="Antonio M."/>
            <person name="Oren A."/>
            <person name="Chaudhuri R.R."/>
            <person name="La Ragione R."/>
            <person name="Hildebrand F."/>
            <person name="Pallen M.J."/>
        </authorList>
    </citation>
    <scope>NUCLEOTIDE SEQUENCE</scope>
    <source>
        <strain evidence="15">316</strain>
    </source>
</reference>
<dbReference type="Proteomes" id="UP000742631">
    <property type="component" value="Unassembled WGS sequence"/>
</dbReference>
<accession>A0A921JEQ6</accession>
<feature type="region of interest" description="Ribokinase" evidence="12">
    <location>
        <begin position="1"/>
        <end position="331"/>
    </location>
</feature>
<protein>
    <recommendedName>
        <fullName evidence="12">Bifunctional protein HldE</fullName>
    </recommendedName>
    <domain>
        <recommendedName>
            <fullName evidence="12">D-beta-D-heptose 7-phosphate kinase</fullName>
            <ecNumber evidence="12">2.7.1.167</ecNumber>
        </recommendedName>
        <alternativeName>
            <fullName evidence="12">D-beta-D-heptose 7-phosphotransferase</fullName>
        </alternativeName>
        <alternativeName>
            <fullName evidence="12">D-glycero-beta-D-manno-heptose-7-phosphate kinase</fullName>
        </alternativeName>
    </domain>
    <domain>
        <recommendedName>
            <fullName evidence="12">D-beta-D-heptose 1-phosphate adenylyltransferase</fullName>
            <ecNumber evidence="12">2.7.7.70</ecNumber>
        </recommendedName>
        <alternativeName>
            <fullName evidence="12">D-glycero-beta-D-manno-heptose 1-phosphate adenylyltransferase</fullName>
        </alternativeName>
    </domain>
</protein>
<evidence type="ECO:0000313" key="16">
    <source>
        <dbReference type="Proteomes" id="UP000742631"/>
    </source>
</evidence>
<evidence type="ECO:0000256" key="1">
    <source>
        <dbReference type="ARBA" id="ARBA00002319"/>
    </source>
</evidence>
<dbReference type="EC" id="2.7.7.70" evidence="12"/>
<dbReference type="Pfam" id="PF00294">
    <property type="entry name" value="PfkB"/>
    <property type="match status" value="1"/>
</dbReference>
<evidence type="ECO:0000256" key="2">
    <source>
        <dbReference type="ARBA" id="ARBA00003753"/>
    </source>
</evidence>
<comment type="function">
    <text evidence="1 12">Catalyzes the phosphorylation of D-glycero-D-manno-heptose 7-phosphate at the C-1 position to selectively form D-glycero-beta-D-manno-heptose-1,7-bisphosphate.</text>
</comment>
<dbReference type="CDD" id="cd01172">
    <property type="entry name" value="RfaE_like"/>
    <property type="match status" value="1"/>
</dbReference>
<dbReference type="GO" id="GO:0005524">
    <property type="term" value="F:ATP binding"/>
    <property type="evidence" value="ECO:0007669"/>
    <property type="project" value="UniProtKB-UniRule"/>
</dbReference>
<evidence type="ECO:0000256" key="9">
    <source>
        <dbReference type="ARBA" id="ARBA00023268"/>
    </source>
</evidence>
<keyword evidence="5 12" id="KW-0548">Nucleotidyltransferase</keyword>
<dbReference type="Gene3D" id="3.40.50.620">
    <property type="entry name" value="HUPs"/>
    <property type="match status" value="1"/>
</dbReference>
<evidence type="ECO:0000256" key="10">
    <source>
        <dbReference type="ARBA" id="ARBA00023277"/>
    </source>
</evidence>
<comment type="pathway">
    <text evidence="3">Bacterial outer membrane biogenesis; LPS core biosynthesis.</text>
</comment>
<comment type="catalytic activity">
    <reaction evidence="12">
        <text>D-glycero-beta-D-manno-heptose 7-phosphate + ATP = D-glycero-beta-D-manno-heptose 1,7-bisphosphate + ADP + H(+)</text>
        <dbReference type="Rhea" id="RHEA:27473"/>
        <dbReference type="ChEBI" id="CHEBI:15378"/>
        <dbReference type="ChEBI" id="CHEBI:30616"/>
        <dbReference type="ChEBI" id="CHEBI:60204"/>
        <dbReference type="ChEBI" id="CHEBI:60208"/>
        <dbReference type="ChEBI" id="CHEBI:456216"/>
        <dbReference type="EC" id="2.7.1.167"/>
    </reaction>
</comment>
<feature type="region of interest" description="Cytidylyltransferase" evidence="12">
    <location>
        <begin position="361"/>
        <end position="489"/>
    </location>
</feature>
<comment type="function">
    <text evidence="2 12">Catalyzes the ADP transfer from ATP to D-glycero-beta-D-manno-heptose 1-phosphate, yielding ADP-D-glycero-beta-D-manno-heptose.</text>
</comment>
<dbReference type="PROSITE" id="PS00583">
    <property type="entry name" value="PFKB_KINASES_1"/>
    <property type="match status" value="1"/>
</dbReference>
<dbReference type="NCBIfam" id="TIGR02198">
    <property type="entry name" value="rfaE_dom_I"/>
    <property type="match status" value="1"/>
</dbReference>
<dbReference type="NCBIfam" id="TIGR00125">
    <property type="entry name" value="cyt_tran_rel"/>
    <property type="match status" value="1"/>
</dbReference>
<dbReference type="InterPro" id="IPR011913">
    <property type="entry name" value="RfaE_dom_I"/>
</dbReference>
<keyword evidence="10 12" id="KW-0119">Carbohydrate metabolism</keyword>
<evidence type="ECO:0000256" key="4">
    <source>
        <dbReference type="ARBA" id="ARBA00022679"/>
    </source>
</evidence>
<keyword evidence="8 12" id="KW-0067">ATP-binding</keyword>
<name>A0A921JEQ6_9HYPH</name>
<feature type="binding site" evidence="12">
    <location>
        <begin position="210"/>
        <end position="213"/>
    </location>
    <ligand>
        <name>ATP</name>
        <dbReference type="ChEBI" id="CHEBI:30616"/>
    </ligand>
</feature>
<feature type="active site" evidence="12">
    <location>
        <position position="280"/>
    </location>
</feature>
<evidence type="ECO:0000256" key="7">
    <source>
        <dbReference type="ARBA" id="ARBA00022777"/>
    </source>
</evidence>
<dbReference type="Gene3D" id="3.40.1190.20">
    <property type="match status" value="1"/>
</dbReference>
<evidence type="ECO:0000256" key="8">
    <source>
        <dbReference type="ARBA" id="ARBA00022840"/>
    </source>
</evidence>
<comment type="similarity">
    <text evidence="12">In the C-terminal section; belongs to the cytidylyltransferase family.</text>
</comment>
<dbReference type="PANTHER" id="PTHR46969:SF1">
    <property type="entry name" value="BIFUNCTIONAL PROTEIN HLDE"/>
    <property type="match status" value="1"/>
</dbReference>
<dbReference type="EMBL" id="DYYG01000032">
    <property type="protein sequence ID" value="HJE23946.1"/>
    <property type="molecule type" value="Genomic_DNA"/>
</dbReference>
<evidence type="ECO:0000259" key="13">
    <source>
        <dbReference type="Pfam" id="PF00294"/>
    </source>
</evidence>
<dbReference type="Pfam" id="PF01467">
    <property type="entry name" value="CTP_transf_like"/>
    <property type="match status" value="1"/>
</dbReference>
<proteinExistence type="inferred from homology"/>
<dbReference type="InterPro" id="IPR011914">
    <property type="entry name" value="RfaE_dom_II"/>
</dbReference>
<dbReference type="AlphaFoldDB" id="A0A921JEQ6"/>